<keyword evidence="2" id="KW-1185">Reference proteome</keyword>
<reference evidence="1 2" key="1">
    <citation type="journal article" date="2019" name="Sci. Rep.">
        <title>Orb-weaving spider Araneus ventricosus genome elucidates the spidroin gene catalogue.</title>
        <authorList>
            <person name="Kono N."/>
            <person name="Nakamura H."/>
            <person name="Ohtoshi R."/>
            <person name="Moran D.A.P."/>
            <person name="Shinohara A."/>
            <person name="Yoshida Y."/>
            <person name="Fujiwara M."/>
            <person name="Mori M."/>
            <person name="Tomita M."/>
            <person name="Arakawa K."/>
        </authorList>
    </citation>
    <scope>NUCLEOTIDE SEQUENCE [LARGE SCALE GENOMIC DNA]</scope>
</reference>
<evidence type="ECO:0000313" key="1">
    <source>
        <dbReference type="EMBL" id="GBL97479.1"/>
    </source>
</evidence>
<sequence length="94" mass="11252">MPKRKKQAFNLSRLVTMRKKQSRKKQAEEKNRISVNWTEYIKLLDERMKPLKKLNGDVLRTDFEQLQDEITRVLKKLNSDILTTDYGQVQDEIT</sequence>
<comment type="caution">
    <text evidence="1">The sequence shown here is derived from an EMBL/GenBank/DDBJ whole genome shotgun (WGS) entry which is preliminary data.</text>
</comment>
<dbReference type="AlphaFoldDB" id="A0A4Y2C082"/>
<dbReference type="Proteomes" id="UP000499080">
    <property type="component" value="Unassembled WGS sequence"/>
</dbReference>
<organism evidence="1 2">
    <name type="scientific">Araneus ventricosus</name>
    <name type="common">Orbweaver spider</name>
    <name type="synonym">Epeira ventricosa</name>
    <dbReference type="NCBI Taxonomy" id="182803"/>
    <lineage>
        <taxon>Eukaryota</taxon>
        <taxon>Metazoa</taxon>
        <taxon>Ecdysozoa</taxon>
        <taxon>Arthropoda</taxon>
        <taxon>Chelicerata</taxon>
        <taxon>Arachnida</taxon>
        <taxon>Araneae</taxon>
        <taxon>Araneomorphae</taxon>
        <taxon>Entelegynae</taxon>
        <taxon>Araneoidea</taxon>
        <taxon>Araneidae</taxon>
        <taxon>Araneus</taxon>
    </lineage>
</organism>
<accession>A0A4Y2C082</accession>
<protein>
    <submittedName>
        <fullName evidence="1">Uncharacterized protein</fullName>
    </submittedName>
</protein>
<name>A0A4Y2C082_ARAVE</name>
<gene>
    <name evidence="1" type="ORF">AVEN_162941_1</name>
</gene>
<evidence type="ECO:0000313" key="2">
    <source>
        <dbReference type="Proteomes" id="UP000499080"/>
    </source>
</evidence>
<proteinExistence type="predicted"/>
<dbReference type="EMBL" id="BGPR01000130">
    <property type="protein sequence ID" value="GBL97479.1"/>
    <property type="molecule type" value="Genomic_DNA"/>
</dbReference>